<feature type="compositionally biased region" description="Polar residues" evidence="1">
    <location>
        <begin position="47"/>
        <end position="57"/>
    </location>
</feature>
<name>A0A8H4Q2H0_9HYPO</name>
<evidence type="ECO:0000313" key="2">
    <source>
        <dbReference type="EMBL" id="KAF4582884.1"/>
    </source>
</evidence>
<evidence type="ECO:0000313" key="3">
    <source>
        <dbReference type="Proteomes" id="UP000562929"/>
    </source>
</evidence>
<dbReference type="EMBL" id="JAACLJ010000007">
    <property type="protein sequence ID" value="KAF4582884.1"/>
    <property type="molecule type" value="Genomic_DNA"/>
</dbReference>
<feature type="compositionally biased region" description="Low complexity" evidence="1">
    <location>
        <begin position="518"/>
        <end position="533"/>
    </location>
</feature>
<accession>A0A8H4Q2H0</accession>
<gene>
    <name evidence="2" type="ORF">GQ602_006028</name>
</gene>
<comment type="caution">
    <text evidence="2">The sequence shown here is derived from an EMBL/GenBank/DDBJ whole genome shotgun (WGS) entry which is preliminary data.</text>
</comment>
<feature type="compositionally biased region" description="Low complexity" evidence="1">
    <location>
        <begin position="324"/>
        <end position="337"/>
    </location>
</feature>
<feature type="compositionally biased region" description="Basic residues" evidence="1">
    <location>
        <begin position="24"/>
        <end position="34"/>
    </location>
</feature>
<feature type="region of interest" description="Disordered" evidence="1">
    <location>
        <begin position="97"/>
        <end position="155"/>
    </location>
</feature>
<reference evidence="2 3" key="1">
    <citation type="journal article" date="2020" name="G3 (Bethesda)">
        <title>Genetic Underpinnings of Host Manipulation by Ophiocordyceps as Revealed by Comparative Transcriptomics.</title>
        <authorList>
            <person name="Will I."/>
            <person name="Das B."/>
            <person name="Trinh T."/>
            <person name="Brachmann A."/>
            <person name="Ohm R.A."/>
            <person name="de Bekker C."/>
        </authorList>
    </citation>
    <scope>NUCLEOTIDE SEQUENCE [LARGE SCALE GENOMIC DNA]</scope>
    <source>
        <strain evidence="2 3">EC05</strain>
    </source>
</reference>
<feature type="region of interest" description="Disordered" evidence="1">
    <location>
        <begin position="408"/>
        <end position="471"/>
    </location>
</feature>
<feature type="compositionally biased region" description="Polar residues" evidence="1">
    <location>
        <begin position="539"/>
        <end position="548"/>
    </location>
</feature>
<proteinExistence type="predicted"/>
<feature type="region of interest" description="Disordered" evidence="1">
    <location>
        <begin position="492"/>
        <end position="611"/>
    </location>
</feature>
<dbReference type="Proteomes" id="UP000562929">
    <property type="component" value="Unassembled WGS sequence"/>
</dbReference>
<protein>
    <submittedName>
        <fullName evidence="2">PAK domain-containing protein</fullName>
    </submittedName>
</protein>
<dbReference type="OrthoDB" id="5237293at2759"/>
<feature type="compositionally biased region" description="Low complexity" evidence="1">
    <location>
        <begin position="455"/>
        <end position="466"/>
    </location>
</feature>
<feature type="compositionally biased region" description="Basic and acidic residues" evidence="1">
    <location>
        <begin position="408"/>
        <end position="423"/>
    </location>
</feature>
<feature type="region of interest" description="Disordered" evidence="1">
    <location>
        <begin position="237"/>
        <end position="268"/>
    </location>
</feature>
<dbReference type="AlphaFoldDB" id="A0A8H4Q2H0"/>
<evidence type="ECO:0000256" key="1">
    <source>
        <dbReference type="SAM" id="MobiDB-lite"/>
    </source>
</evidence>
<feature type="compositionally biased region" description="Low complexity" evidence="1">
    <location>
        <begin position="105"/>
        <end position="123"/>
    </location>
</feature>
<feature type="region of interest" description="Disordered" evidence="1">
    <location>
        <begin position="293"/>
        <end position="347"/>
    </location>
</feature>
<organism evidence="2 3">
    <name type="scientific">Ophiocordyceps camponoti-floridani</name>
    <dbReference type="NCBI Taxonomy" id="2030778"/>
    <lineage>
        <taxon>Eukaryota</taxon>
        <taxon>Fungi</taxon>
        <taxon>Dikarya</taxon>
        <taxon>Ascomycota</taxon>
        <taxon>Pezizomycotina</taxon>
        <taxon>Sordariomycetes</taxon>
        <taxon>Hypocreomycetidae</taxon>
        <taxon>Hypocreales</taxon>
        <taxon>Ophiocordycipitaceae</taxon>
        <taxon>Ophiocordyceps</taxon>
    </lineage>
</organism>
<feature type="region of interest" description="Disordered" evidence="1">
    <location>
        <begin position="1"/>
        <end position="84"/>
    </location>
</feature>
<feature type="compositionally biased region" description="Low complexity" evidence="1">
    <location>
        <begin position="597"/>
        <end position="606"/>
    </location>
</feature>
<feature type="compositionally biased region" description="Polar residues" evidence="1">
    <location>
        <begin position="492"/>
        <end position="507"/>
    </location>
</feature>
<keyword evidence="3" id="KW-1185">Reference proteome</keyword>
<sequence length="628" mass="68016">MASTPPHVHPPMSGPDTLKSFRPLWRRHMRRVSRFPRDRDPPVVATSEPSSQTSITGPSCEDLFLSRRPSTDSSSAPSQHRPESLRAFGRILFHRRAKSKRDGLSRASSTSSAYSVDASVDASPGSTDFSLPAFFSRRKPSRDEPSPRKPQISDPFNFQHLAHRTRAHHLADASRMCPAHDAPSPLSLDVPQRFRPPLLPHKTAPGTGPWSLKQGLSPLSQRHQAVPAMAHGHAACSAVASSPPPGQPIRRGLMDGSPPCPVERPRTGRSYLRLQPLCSRDLERDLPPLPAATAATLAPGEGKPQQREEDGDGDDEWPRRDSSARSALSSAAGAASSPRPWQTLSSTGCWHRTSVSSETLGHLDGTAVRTVATAGARDELALEAVLLRGSWEDDIDYCYEHEAEANCDYPWDRPSSETARDTDPLPPLAARRHGGPDSPASVASGDPSSDEGRHLPPSSGLSVPGSPEHDAPAEAYRDLALYNLGGQLPLHQRSSASTMTDSSCGSDSTEKRHMSNASSRTTLTRRTTSSSSLDKWASESVSPMTTSPPVDAVPDLVSFRDSDMKRGGNHKSHASESLPREEPKPMAHSWPRRRRAMTASTSTRTSPVEQCYVLFPRVQAKASSPEAP</sequence>